<comment type="caution">
    <text evidence="8">The sequence shown here is derived from an EMBL/GenBank/DDBJ whole genome shotgun (WGS) entry which is preliminary data.</text>
</comment>
<dbReference type="InterPro" id="IPR004477">
    <property type="entry name" value="ComEC_N"/>
</dbReference>
<protein>
    <submittedName>
        <fullName evidence="8">DNA internalization-related competence protein ComEC/Rec2</fullName>
    </submittedName>
</protein>
<evidence type="ECO:0000256" key="1">
    <source>
        <dbReference type="ARBA" id="ARBA00004651"/>
    </source>
</evidence>
<evidence type="ECO:0000313" key="8">
    <source>
        <dbReference type="EMBL" id="RST97058.1"/>
    </source>
</evidence>
<feature type="transmembrane region" description="Helical" evidence="6">
    <location>
        <begin position="497"/>
        <end position="513"/>
    </location>
</feature>
<evidence type="ECO:0000256" key="4">
    <source>
        <dbReference type="ARBA" id="ARBA00022989"/>
    </source>
</evidence>
<dbReference type="InterPro" id="IPR004797">
    <property type="entry name" value="Competence_ComEC/Rec2"/>
</dbReference>
<dbReference type="SUPFAM" id="SSF56281">
    <property type="entry name" value="Metallo-hydrolase/oxidoreductase"/>
    <property type="match status" value="1"/>
</dbReference>
<dbReference type="InterPro" id="IPR025405">
    <property type="entry name" value="DUF4131"/>
</dbReference>
<keyword evidence="2" id="KW-1003">Cell membrane</keyword>
<sequence>MEMTQTKTKANQGQLTDLAGYYLFLGITLALTIGLFLSQSQGLLLILWGLFIIRVYRTKQLILLVSCFLLFGCGAVLSSYYLHQEQKVASRPVEREGVVKRFRTTTKDWQMKGDRLQVIARDSQSKEKYLLVYQVSEEREQEWYQAQVGEFYLTGEVLVKRPQGPRNLHGFDYQGFLKEKKIYFQGEVTTMLEIQKITTLNPLKGLRNIRQMVSHYINRRFLPRSSSYLNSLFLGVRDDLFRENQPALLKIGILHLFSISGMHVFFFIGSWRYICLRCGVSLETYFWLEVSALLVIFILTGEGIGVSRSVGYLVLKSCNLKWGNKLSALDCWSLVVIVLLFLNPYLLFNGGAQLSFGLSGYLLLLTKKFPTGQGKSGQKIKISLSLSLLALPLITYHFQQWHFLSIVLTLLLIPVFSSFLLPTLFSCLLLSLLLPTIKFLLLEQLLIALDQLIYRSSLIKWGSFITGEIPVVLVVSCVLLSLVWLIRRSQDRPQRQWLLVVLMCLPLTVKYFNPQGMLAFVDVGQGDALFIQLPFQRGNYLIDTGGLITFDQPAWRQGTEKVSNGDYTLFPFLRSRGVKTLEKVFITHGHEDHYGDLLPLSQEFVIKEVAYPFGTTDQANFAKVVEELAEGIQVTELTGGEVWQRSGLVIQNLFPRRRGTGENDDSLVLRLVIKEQVILTTGDLEVAGERELLMMYHDLTADILSVGHHGSRTSSTTEFLAAVQPTISVISAGANNRFNHPYQEALERLAQSGSEIYRTDLNGMVYFTWTDFSQALSRIKKIK</sequence>
<dbReference type="PANTHER" id="PTHR30619">
    <property type="entry name" value="DNA INTERNALIZATION/COMPETENCE PROTEIN COMEC/REC2"/>
    <property type="match status" value="1"/>
</dbReference>
<name>A0A429ZTP6_9ENTE</name>
<reference evidence="8 9" key="1">
    <citation type="submission" date="2017-05" db="EMBL/GenBank/DDBJ databases">
        <title>Vagococcus spp. assemblies.</title>
        <authorList>
            <person name="Gulvik C.A."/>
        </authorList>
    </citation>
    <scope>NUCLEOTIDE SEQUENCE [LARGE SCALE GENOMIC DNA]</scope>
    <source>
        <strain evidence="8 9">NCFB 2777</strain>
    </source>
</reference>
<dbReference type="Proteomes" id="UP000287239">
    <property type="component" value="Unassembled WGS sequence"/>
</dbReference>
<dbReference type="PANTHER" id="PTHR30619:SF7">
    <property type="entry name" value="BETA-LACTAMASE DOMAIN PROTEIN"/>
    <property type="match status" value="1"/>
</dbReference>
<dbReference type="Gene3D" id="3.60.15.10">
    <property type="entry name" value="Ribonuclease Z/Hydroxyacylglutathione hydrolase-like"/>
    <property type="match status" value="1"/>
</dbReference>
<organism evidence="8 9">
    <name type="scientific">Vagococcus salmoninarum</name>
    <dbReference type="NCBI Taxonomy" id="2739"/>
    <lineage>
        <taxon>Bacteria</taxon>
        <taxon>Bacillati</taxon>
        <taxon>Bacillota</taxon>
        <taxon>Bacilli</taxon>
        <taxon>Lactobacillales</taxon>
        <taxon>Enterococcaceae</taxon>
        <taxon>Vagococcus</taxon>
    </lineage>
</organism>
<evidence type="ECO:0000256" key="3">
    <source>
        <dbReference type="ARBA" id="ARBA00022692"/>
    </source>
</evidence>
<keyword evidence="9" id="KW-1185">Reference proteome</keyword>
<feature type="transmembrane region" description="Helical" evidence="6">
    <location>
        <begin position="21"/>
        <end position="49"/>
    </location>
</feature>
<evidence type="ECO:0000313" key="9">
    <source>
        <dbReference type="Proteomes" id="UP000287239"/>
    </source>
</evidence>
<feature type="transmembrane region" description="Helical" evidence="6">
    <location>
        <begin position="247"/>
        <end position="273"/>
    </location>
</feature>
<dbReference type="Pfam" id="PF00753">
    <property type="entry name" value="Lactamase_B"/>
    <property type="match status" value="1"/>
</dbReference>
<dbReference type="InterPro" id="IPR001279">
    <property type="entry name" value="Metallo-B-lactamas"/>
</dbReference>
<dbReference type="AlphaFoldDB" id="A0A429ZTP6"/>
<dbReference type="InterPro" id="IPR035681">
    <property type="entry name" value="ComA-like_MBL"/>
</dbReference>
<gene>
    <name evidence="8" type="ORF">CBF35_03790</name>
</gene>
<dbReference type="CDD" id="cd07731">
    <property type="entry name" value="ComA-like_MBL-fold"/>
    <property type="match status" value="1"/>
</dbReference>
<keyword evidence="3 6" id="KW-0812">Transmembrane</keyword>
<proteinExistence type="predicted"/>
<evidence type="ECO:0000256" key="5">
    <source>
        <dbReference type="ARBA" id="ARBA00023136"/>
    </source>
</evidence>
<dbReference type="Pfam" id="PF13567">
    <property type="entry name" value="DUF4131"/>
    <property type="match status" value="1"/>
</dbReference>
<feature type="transmembrane region" description="Helical" evidence="6">
    <location>
        <begin position="326"/>
        <end position="346"/>
    </location>
</feature>
<accession>A0A429ZTP6</accession>
<keyword evidence="5 6" id="KW-0472">Membrane</keyword>
<feature type="transmembrane region" description="Helical" evidence="6">
    <location>
        <begin position="428"/>
        <end position="449"/>
    </location>
</feature>
<dbReference type="InterPro" id="IPR036866">
    <property type="entry name" value="RibonucZ/Hydroxyglut_hydro"/>
</dbReference>
<dbReference type="Pfam" id="PF03772">
    <property type="entry name" value="Competence"/>
    <property type="match status" value="1"/>
</dbReference>
<dbReference type="SMART" id="SM00849">
    <property type="entry name" value="Lactamase_B"/>
    <property type="match status" value="1"/>
</dbReference>
<feature type="transmembrane region" description="Helical" evidence="6">
    <location>
        <begin position="404"/>
        <end position="421"/>
    </location>
</feature>
<keyword evidence="4 6" id="KW-1133">Transmembrane helix</keyword>
<comment type="subcellular location">
    <subcellularLocation>
        <location evidence="1">Cell membrane</location>
        <topology evidence="1">Multi-pass membrane protein</topology>
    </subcellularLocation>
</comment>
<dbReference type="InterPro" id="IPR052159">
    <property type="entry name" value="Competence_DNA_uptake"/>
</dbReference>
<dbReference type="GO" id="GO:0030420">
    <property type="term" value="P:establishment of competence for transformation"/>
    <property type="evidence" value="ECO:0007669"/>
    <property type="project" value="InterPro"/>
</dbReference>
<evidence type="ECO:0000259" key="7">
    <source>
        <dbReference type="SMART" id="SM00849"/>
    </source>
</evidence>
<feature type="transmembrane region" description="Helical" evidence="6">
    <location>
        <begin position="285"/>
        <end position="305"/>
    </location>
</feature>
<feature type="transmembrane region" description="Helical" evidence="6">
    <location>
        <begin position="461"/>
        <end position="485"/>
    </location>
</feature>
<feature type="transmembrane region" description="Helical" evidence="6">
    <location>
        <begin position="61"/>
        <end position="82"/>
    </location>
</feature>
<dbReference type="EMBL" id="NGJU01000004">
    <property type="protein sequence ID" value="RST97058.1"/>
    <property type="molecule type" value="Genomic_DNA"/>
</dbReference>
<feature type="domain" description="Metallo-beta-lactamase" evidence="7">
    <location>
        <begin position="525"/>
        <end position="734"/>
    </location>
</feature>
<evidence type="ECO:0000256" key="2">
    <source>
        <dbReference type="ARBA" id="ARBA00022475"/>
    </source>
</evidence>
<dbReference type="NCBIfam" id="TIGR00360">
    <property type="entry name" value="ComEC_N-term"/>
    <property type="match status" value="1"/>
</dbReference>
<evidence type="ECO:0000256" key="6">
    <source>
        <dbReference type="SAM" id="Phobius"/>
    </source>
</evidence>
<dbReference type="GO" id="GO:0005886">
    <property type="term" value="C:plasma membrane"/>
    <property type="evidence" value="ECO:0007669"/>
    <property type="project" value="UniProtKB-SubCell"/>
</dbReference>
<dbReference type="NCBIfam" id="TIGR00361">
    <property type="entry name" value="ComEC_Rec2"/>
    <property type="match status" value="1"/>
</dbReference>